<organism evidence="2 3">
    <name type="scientific">Aeromonas veronii</name>
    <dbReference type="NCBI Taxonomy" id="654"/>
    <lineage>
        <taxon>Bacteria</taxon>
        <taxon>Pseudomonadati</taxon>
        <taxon>Pseudomonadota</taxon>
        <taxon>Gammaproteobacteria</taxon>
        <taxon>Aeromonadales</taxon>
        <taxon>Aeromonadaceae</taxon>
        <taxon>Aeromonas</taxon>
    </lineage>
</organism>
<dbReference type="Proteomes" id="UP000796104">
    <property type="component" value="Unassembled WGS sequence"/>
</dbReference>
<reference evidence="2" key="1">
    <citation type="submission" date="2017-10" db="EMBL/GenBank/DDBJ databases">
        <authorList>
            <person name="Colston S.M."/>
            <person name="Graf J."/>
        </authorList>
    </citation>
    <scope>NUCLEOTIDE SEQUENCE</scope>
    <source>
        <strain evidence="2">BAQ071013-135</strain>
    </source>
</reference>
<accession>A0AAX2UPR4</accession>
<sequence length="64" mass="7216">MSIQYRRRIRLLPFLWLNLSKGGWSVSVKLGPFSYTTGPKGASFSASARGTGLSYRKRIRGKRP</sequence>
<protein>
    <recommendedName>
        <fullName evidence="1">DUF4236 domain-containing protein</fullName>
    </recommendedName>
</protein>
<dbReference type="InterPro" id="IPR025330">
    <property type="entry name" value="DUF4236"/>
</dbReference>
<reference evidence="2" key="2">
    <citation type="journal article" date="2019" name="PLoS ONE">
        <title>Identification and characterization of putative Aeromonas spp. T3SS effectors.</title>
        <authorList>
            <person name="Rangel L.T."/>
            <person name="Marden J."/>
            <person name="Colston S."/>
            <person name="Setubal J.C."/>
            <person name="Graf J."/>
            <person name="Gogarten J.P."/>
        </authorList>
    </citation>
    <scope>NUCLEOTIDE SEQUENCE</scope>
    <source>
        <strain evidence="2">BAQ071013-135</strain>
    </source>
</reference>
<evidence type="ECO:0000313" key="3">
    <source>
        <dbReference type="Proteomes" id="UP000796104"/>
    </source>
</evidence>
<evidence type="ECO:0000313" key="2">
    <source>
        <dbReference type="EMBL" id="TND52012.1"/>
    </source>
</evidence>
<comment type="caution">
    <text evidence="2">The sequence shown here is derived from an EMBL/GenBank/DDBJ whole genome shotgun (WGS) entry which is preliminary data.</text>
</comment>
<dbReference type="EMBL" id="PDXJ01000025">
    <property type="protein sequence ID" value="TND52012.1"/>
    <property type="molecule type" value="Genomic_DNA"/>
</dbReference>
<feature type="domain" description="DUF4236" evidence="1">
    <location>
        <begin position="4"/>
        <end position="56"/>
    </location>
</feature>
<dbReference type="RefSeq" id="WP_139495212.1">
    <property type="nucleotide sequence ID" value="NZ_CAWORL010000018.1"/>
</dbReference>
<proteinExistence type="predicted"/>
<dbReference type="AlphaFoldDB" id="A0AAX2UPR4"/>
<dbReference type="Pfam" id="PF14020">
    <property type="entry name" value="DUF4236"/>
    <property type="match status" value="1"/>
</dbReference>
<gene>
    <name evidence="2" type="ORF">CF123_18000</name>
</gene>
<name>A0AAX2UPR4_AERVE</name>
<evidence type="ECO:0000259" key="1">
    <source>
        <dbReference type="Pfam" id="PF14020"/>
    </source>
</evidence>